<feature type="region of interest" description="Disordered" evidence="2">
    <location>
        <begin position="1"/>
        <end position="29"/>
    </location>
</feature>
<keyword evidence="1" id="KW-0175">Coiled coil</keyword>
<evidence type="ECO:0000256" key="1">
    <source>
        <dbReference type="SAM" id="Coils"/>
    </source>
</evidence>
<dbReference type="EMBL" id="CP137892">
    <property type="protein sequence ID" value="WPC06956.1"/>
    <property type="molecule type" value="Genomic_DNA"/>
</dbReference>
<gene>
    <name evidence="3" type="ORF">SBP02_09465</name>
</gene>
<evidence type="ECO:0000313" key="3">
    <source>
        <dbReference type="EMBL" id="WPC06956.1"/>
    </source>
</evidence>
<sequence>MTSHIVRSQQRQYAAAQGEPGEPQAWRDSVRVSLSELGRARSAQAQRNSDIEESNLPDSIKQLLKLIRELKAQIAAKQAELAALMADSGLDAEVRLRQAQTFQSELTSLNAALVSANANLLEAMSELGLDDAQLQAATLLAMK</sequence>
<organism evidence="3 4">
    <name type="scientific">Pseudomonas benzenivorans</name>
    <dbReference type="NCBI Taxonomy" id="556533"/>
    <lineage>
        <taxon>Bacteria</taxon>
        <taxon>Pseudomonadati</taxon>
        <taxon>Pseudomonadota</taxon>
        <taxon>Gammaproteobacteria</taxon>
        <taxon>Pseudomonadales</taxon>
        <taxon>Pseudomonadaceae</taxon>
        <taxon>Pseudomonas</taxon>
    </lineage>
</organism>
<proteinExistence type="predicted"/>
<evidence type="ECO:0000313" key="4">
    <source>
        <dbReference type="Proteomes" id="UP001305928"/>
    </source>
</evidence>
<dbReference type="Proteomes" id="UP001305928">
    <property type="component" value="Chromosome"/>
</dbReference>
<name>A0ABZ0Q1V5_9PSED</name>
<reference evidence="3 4" key="1">
    <citation type="submission" date="2023-11" db="EMBL/GenBank/DDBJ databases">
        <title>Complete genome of Pseudomonas benzenivorans BA3361.</title>
        <authorList>
            <person name="Shin S.Y."/>
            <person name="Song J."/>
            <person name="Kang H."/>
        </authorList>
    </citation>
    <scope>NUCLEOTIDE SEQUENCE [LARGE SCALE GENOMIC DNA]</scope>
    <source>
        <strain evidence="3 4">HNIBRBA3361</strain>
    </source>
</reference>
<keyword evidence="4" id="KW-1185">Reference proteome</keyword>
<protein>
    <submittedName>
        <fullName evidence="3">Uncharacterized protein</fullName>
    </submittedName>
</protein>
<evidence type="ECO:0000256" key="2">
    <source>
        <dbReference type="SAM" id="MobiDB-lite"/>
    </source>
</evidence>
<accession>A0ABZ0Q1V5</accession>
<feature type="compositionally biased region" description="Polar residues" evidence="2">
    <location>
        <begin position="1"/>
        <end position="12"/>
    </location>
</feature>
<dbReference type="RefSeq" id="WP_318646131.1">
    <property type="nucleotide sequence ID" value="NZ_CP137892.1"/>
</dbReference>
<feature type="coiled-coil region" evidence="1">
    <location>
        <begin position="60"/>
        <end position="87"/>
    </location>
</feature>